<evidence type="ECO:0000256" key="5">
    <source>
        <dbReference type="ARBA" id="ARBA00022989"/>
    </source>
</evidence>
<evidence type="ECO:0000256" key="6">
    <source>
        <dbReference type="ARBA" id="ARBA00023136"/>
    </source>
</evidence>
<feature type="transmembrane region" description="Helical" evidence="7">
    <location>
        <begin position="33"/>
        <end position="63"/>
    </location>
</feature>
<feature type="transmembrane region" description="Helical" evidence="7">
    <location>
        <begin position="125"/>
        <end position="147"/>
    </location>
</feature>
<name>A0A367VCB7_9PROT</name>
<keyword evidence="6 7" id="KW-0472">Membrane</keyword>
<evidence type="ECO:0000256" key="4">
    <source>
        <dbReference type="ARBA" id="ARBA00022692"/>
    </source>
</evidence>
<protein>
    <submittedName>
        <fullName evidence="8">Cobalt ABC transporter permease</fullName>
    </submittedName>
</protein>
<dbReference type="NCBIfam" id="TIGR02454">
    <property type="entry name" value="ECF_T_CbiQ"/>
    <property type="match status" value="1"/>
</dbReference>
<dbReference type="RefSeq" id="WP_062954973.1">
    <property type="nucleotide sequence ID" value="NZ_JPWB01000003.1"/>
</dbReference>
<comment type="subcellular location">
    <subcellularLocation>
        <location evidence="1">Cell membrane</location>
        <topology evidence="1">Multi-pass membrane protein</topology>
    </subcellularLocation>
</comment>
<evidence type="ECO:0000313" key="9">
    <source>
        <dbReference type="Proteomes" id="UP000253061"/>
    </source>
</evidence>
<keyword evidence="3" id="KW-1003">Cell membrane</keyword>
<dbReference type="Pfam" id="PF02361">
    <property type="entry name" value="CbiQ"/>
    <property type="match status" value="1"/>
</dbReference>
<evidence type="ECO:0000256" key="1">
    <source>
        <dbReference type="ARBA" id="ARBA00004651"/>
    </source>
</evidence>
<dbReference type="EMBL" id="JPWB01000003">
    <property type="protein sequence ID" value="RCK22803.1"/>
    <property type="molecule type" value="Genomic_DNA"/>
</dbReference>
<dbReference type="Proteomes" id="UP000253061">
    <property type="component" value="Unassembled WGS sequence"/>
</dbReference>
<evidence type="ECO:0000256" key="2">
    <source>
        <dbReference type="ARBA" id="ARBA00008564"/>
    </source>
</evidence>
<keyword evidence="5 7" id="KW-1133">Transmembrane helix</keyword>
<dbReference type="PANTHER" id="PTHR34857:SF2">
    <property type="entry name" value="SLL0384 PROTEIN"/>
    <property type="match status" value="1"/>
</dbReference>
<comment type="similarity">
    <text evidence="2">Belongs to the CbiQ family.</text>
</comment>
<dbReference type="InterPro" id="IPR012809">
    <property type="entry name" value="ECF_CbiQ"/>
</dbReference>
<dbReference type="PANTHER" id="PTHR34857">
    <property type="entry name" value="SLL0384 PROTEIN"/>
    <property type="match status" value="1"/>
</dbReference>
<sequence length="265" mass="29653">MSHLFGHDHPLNVKAGVGNPIAFVERFDPRARVLAACVFAIVVVALQQIEFALCALALAAMTMSLTDPPWRVTLKRMAAMDGFIIVMLIMLPFTTPGTPMFTVFGAEASKEGLMHAILVGIRANAVVLMMLSLLAGMTPVTLGHALYRLKCPAALVHLMMFTVRYISVLHDEYHRLRMAMKLRGFKARNNAHTYRSFGYLFGMLVVRSLERAERVLEAMKCRGFSGHFPLIDDMAFRRRDGLFAVIFLALITALVLLDRIYVFAY</sequence>
<dbReference type="GO" id="GO:0006824">
    <property type="term" value="P:cobalt ion transport"/>
    <property type="evidence" value="ECO:0007669"/>
    <property type="project" value="InterPro"/>
</dbReference>
<dbReference type="AlphaFoldDB" id="A0A367VCB7"/>
<proteinExistence type="inferred from homology"/>
<dbReference type="CDD" id="cd16914">
    <property type="entry name" value="EcfT"/>
    <property type="match status" value="1"/>
</dbReference>
<keyword evidence="4 7" id="KW-0812">Transmembrane</keyword>
<accession>A0A367VCB7</accession>
<comment type="caution">
    <text evidence="8">The sequence shown here is derived from an EMBL/GenBank/DDBJ whole genome shotgun (WGS) entry which is preliminary data.</text>
</comment>
<evidence type="ECO:0000256" key="7">
    <source>
        <dbReference type="SAM" id="Phobius"/>
    </source>
</evidence>
<feature type="transmembrane region" description="Helical" evidence="7">
    <location>
        <begin position="83"/>
        <end position="104"/>
    </location>
</feature>
<evidence type="ECO:0000256" key="3">
    <source>
        <dbReference type="ARBA" id="ARBA00022475"/>
    </source>
</evidence>
<feature type="transmembrane region" description="Helical" evidence="7">
    <location>
        <begin position="153"/>
        <end position="173"/>
    </location>
</feature>
<organism evidence="8 9">
    <name type="scientific">Thalassospira profundimaris</name>
    <dbReference type="NCBI Taxonomy" id="502049"/>
    <lineage>
        <taxon>Bacteria</taxon>
        <taxon>Pseudomonadati</taxon>
        <taxon>Pseudomonadota</taxon>
        <taxon>Alphaproteobacteria</taxon>
        <taxon>Rhodospirillales</taxon>
        <taxon>Thalassospiraceae</taxon>
        <taxon>Thalassospira</taxon>
    </lineage>
</organism>
<reference evidence="8 9" key="1">
    <citation type="submission" date="2014-07" db="EMBL/GenBank/DDBJ databases">
        <title>Draft genome sequence of Thalassospira profundimaris R8-17.</title>
        <authorList>
            <person name="Lai Q."/>
            <person name="Shao Z."/>
        </authorList>
    </citation>
    <scope>NUCLEOTIDE SEQUENCE [LARGE SCALE GENOMIC DNA]</scope>
    <source>
        <strain evidence="8 9">R8-17</strain>
    </source>
</reference>
<dbReference type="GO" id="GO:0043190">
    <property type="term" value="C:ATP-binding cassette (ABC) transporter complex"/>
    <property type="evidence" value="ECO:0007669"/>
    <property type="project" value="InterPro"/>
</dbReference>
<dbReference type="InterPro" id="IPR051611">
    <property type="entry name" value="ECF_transporter_component"/>
</dbReference>
<feature type="transmembrane region" description="Helical" evidence="7">
    <location>
        <begin position="242"/>
        <end position="264"/>
    </location>
</feature>
<evidence type="ECO:0000313" key="8">
    <source>
        <dbReference type="EMBL" id="RCK22803.1"/>
    </source>
</evidence>
<gene>
    <name evidence="8" type="ORF">TH6_07025</name>
</gene>
<dbReference type="InterPro" id="IPR003339">
    <property type="entry name" value="ABC/ECF_trnsptr_transmembrane"/>
</dbReference>